<accession>A0A392TF39</accession>
<evidence type="ECO:0000256" key="1">
    <source>
        <dbReference type="SAM" id="MobiDB-lite"/>
    </source>
</evidence>
<proteinExistence type="predicted"/>
<name>A0A392TF39_9FABA</name>
<evidence type="ECO:0000313" key="2">
    <source>
        <dbReference type="EMBL" id="MCI58736.1"/>
    </source>
</evidence>
<reference evidence="2 3" key="1">
    <citation type="journal article" date="2018" name="Front. Plant Sci.">
        <title>Red Clover (Trifolium pratense) and Zigzag Clover (T. medium) - A Picture of Genomic Similarities and Differences.</title>
        <authorList>
            <person name="Dluhosova J."/>
            <person name="Istvanek J."/>
            <person name="Nedelnik J."/>
            <person name="Repkova J."/>
        </authorList>
    </citation>
    <scope>NUCLEOTIDE SEQUENCE [LARGE SCALE GENOMIC DNA]</scope>
    <source>
        <strain evidence="3">cv. 10/8</strain>
        <tissue evidence="2">Leaf</tissue>
    </source>
</reference>
<organism evidence="2 3">
    <name type="scientific">Trifolium medium</name>
    <dbReference type="NCBI Taxonomy" id="97028"/>
    <lineage>
        <taxon>Eukaryota</taxon>
        <taxon>Viridiplantae</taxon>
        <taxon>Streptophyta</taxon>
        <taxon>Embryophyta</taxon>
        <taxon>Tracheophyta</taxon>
        <taxon>Spermatophyta</taxon>
        <taxon>Magnoliopsida</taxon>
        <taxon>eudicotyledons</taxon>
        <taxon>Gunneridae</taxon>
        <taxon>Pentapetalae</taxon>
        <taxon>rosids</taxon>
        <taxon>fabids</taxon>
        <taxon>Fabales</taxon>
        <taxon>Fabaceae</taxon>
        <taxon>Papilionoideae</taxon>
        <taxon>50 kb inversion clade</taxon>
        <taxon>NPAAA clade</taxon>
        <taxon>Hologalegina</taxon>
        <taxon>IRL clade</taxon>
        <taxon>Trifolieae</taxon>
        <taxon>Trifolium</taxon>
    </lineage>
</organism>
<dbReference type="EMBL" id="LXQA010550848">
    <property type="protein sequence ID" value="MCI58736.1"/>
    <property type="molecule type" value="Genomic_DNA"/>
</dbReference>
<feature type="non-terminal residue" evidence="2">
    <location>
        <position position="1"/>
    </location>
</feature>
<keyword evidence="3" id="KW-1185">Reference proteome</keyword>
<comment type="caution">
    <text evidence="2">The sequence shown here is derived from an EMBL/GenBank/DDBJ whole genome shotgun (WGS) entry which is preliminary data.</text>
</comment>
<dbReference type="AlphaFoldDB" id="A0A392TF39"/>
<evidence type="ECO:0000313" key="3">
    <source>
        <dbReference type="Proteomes" id="UP000265520"/>
    </source>
</evidence>
<sequence>SFGLPPTDGEIGVTVTGGEEEGDRHSRQ</sequence>
<feature type="region of interest" description="Disordered" evidence="1">
    <location>
        <begin position="1"/>
        <end position="28"/>
    </location>
</feature>
<protein>
    <submittedName>
        <fullName evidence="2">Uncharacterized protein</fullName>
    </submittedName>
</protein>
<dbReference type="Proteomes" id="UP000265520">
    <property type="component" value="Unassembled WGS sequence"/>
</dbReference>